<proteinExistence type="predicted"/>
<name>A0ABT0LEH0_9GAMM</name>
<keyword evidence="2" id="KW-1185">Reference proteome</keyword>
<dbReference type="Proteomes" id="UP001203423">
    <property type="component" value="Unassembled WGS sequence"/>
</dbReference>
<evidence type="ECO:0000313" key="2">
    <source>
        <dbReference type="Proteomes" id="UP001203423"/>
    </source>
</evidence>
<evidence type="ECO:0000313" key="1">
    <source>
        <dbReference type="EMBL" id="MCL1126097.1"/>
    </source>
</evidence>
<protein>
    <submittedName>
        <fullName evidence="1">Uncharacterized protein</fullName>
    </submittedName>
</protein>
<gene>
    <name evidence="1" type="ORF">L2764_16850</name>
</gene>
<dbReference type="EMBL" id="JAKIKS010000073">
    <property type="protein sequence ID" value="MCL1126097.1"/>
    <property type="molecule type" value="Genomic_DNA"/>
</dbReference>
<accession>A0ABT0LEH0</accession>
<organism evidence="1 2">
    <name type="scientific">Shewanella surugensis</name>
    <dbReference type="NCBI Taxonomy" id="212020"/>
    <lineage>
        <taxon>Bacteria</taxon>
        <taxon>Pseudomonadati</taxon>
        <taxon>Pseudomonadota</taxon>
        <taxon>Gammaproteobacteria</taxon>
        <taxon>Alteromonadales</taxon>
        <taxon>Shewanellaceae</taxon>
        <taxon>Shewanella</taxon>
    </lineage>
</organism>
<comment type="caution">
    <text evidence="1">The sequence shown here is derived from an EMBL/GenBank/DDBJ whole genome shotgun (WGS) entry which is preliminary data.</text>
</comment>
<dbReference type="RefSeq" id="WP_248941447.1">
    <property type="nucleotide sequence ID" value="NZ_JAKIKS010000073.1"/>
</dbReference>
<reference evidence="1 2" key="1">
    <citation type="submission" date="2022-01" db="EMBL/GenBank/DDBJ databases">
        <title>Whole genome-based taxonomy of the Shewanellaceae.</title>
        <authorList>
            <person name="Martin-Rodriguez A.J."/>
        </authorList>
    </citation>
    <scope>NUCLEOTIDE SEQUENCE [LARGE SCALE GENOMIC DNA]</scope>
    <source>
        <strain evidence="1 2">DSM 17177</strain>
    </source>
</reference>
<sequence length="71" mass="7450">MSQDENKYIAASKAINDEVQEQSAATLRTLSLGGLVNALSLSMLNNTSNQYASQNLGNSAMVAACEKILGS</sequence>